<dbReference type="InterPro" id="IPR007563">
    <property type="entry name" value="DUF554"/>
</dbReference>
<sequence length="121" mass="12540">MCIGAMAIVGPLESGLTGNNSTLFAKSVIDGCSAIILSSTYGIGVVFTGVSLFIYQGLIALSAAFIKGILVQSVITNITAVGSLLILGLGFNMLNLTKIKVANLLPAVLVPFVYQLISGWF</sequence>
<dbReference type="EMBL" id="VSSQ01032073">
    <property type="protein sequence ID" value="MPM83221.1"/>
    <property type="molecule type" value="Genomic_DNA"/>
</dbReference>
<keyword evidence="1" id="KW-1133">Transmembrane helix</keyword>
<organism evidence="2">
    <name type="scientific">bioreactor metagenome</name>
    <dbReference type="NCBI Taxonomy" id="1076179"/>
    <lineage>
        <taxon>unclassified sequences</taxon>
        <taxon>metagenomes</taxon>
        <taxon>ecological metagenomes</taxon>
    </lineage>
</organism>
<keyword evidence="1" id="KW-0812">Transmembrane</keyword>
<keyword evidence="1" id="KW-0472">Membrane</keyword>
<evidence type="ECO:0000256" key="1">
    <source>
        <dbReference type="SAM" id="Phobius"/>
    </source>
</evidence>
<dbReference type="Pfam" id="PF04474">
    <property type="entry name" value="DUF554"/>
    <property type="match status" value="1"/>
</dbReference>
<dbReference type="AlphaFoldDB" id="A0A645D227"/>
<accession>A0A645D227</accession>
<name>A0A645D227_9ZZZZ</name>
<reference evidence="2" key="1">
    <citation type="submission" date="2019-08" db="EMBL/GenBank/DDBJ databases">
        <authorList>
            <person name="Kucharzyk K."/>
            <person name="Murdoch R.W."/>
            <person name="Higgins S."/>
            <person name="Loffler F."/>
        </authorList>
    </citation>
    <scope>NUCLEOTIDE SEQUENCE</scope>
</reference>
<feature type="transmembrane region" description="Helical" evidence="1">
    <location>
        <begin position="41"/>
        <end position="63"/>
    </location>
</feature>
<gene>
    <name evidence="2" type="primary">ydfK_23</name>
    <name evidence="2" type="ORF">SDC9_130284</name>
</gene>
<evidence type="ECO:0000313" key="2">
    <source>
        <dbReference type="EMBL" id="MPM83221.1"/>
    </source>
</evidence>
<dbReference type="PANTHER" id="PTHR36111:SF2">
    <property type="entry name" value="INNER MEMBRANE PROTEIN"/>
    <property type="match status" value="1"/>
</dbReference>
<proteinExistence type="predicted"/>
<protein>
    <submittedName>
        <fullName evidence="2">Putative membrane protein YdfK</fullName>
    </submittedName>
</protein>
<dbReference type="PANTHER" id="PTHR36111">
    <property type="entry name" value="INNER MEMBRANE PROTEIN-RELATED"/>
    <property type="match status" value="1"/>
</dbReference>
<feature type="transmembrane region" description="Helical" evidence="1">
    <location>
        <begin position="69"/>
        <end position="89"/>
    </location>
</feature>
<comment type="caution">
    <text evidence="2">The sequence shown here is derived from an EMBL/GenBank/DDBJ whole genome shotgun (WGS) entry which is preliminary data.</text>
</comment>